<reference evidence="14" key="1">
    <citation type="submission" date="2020-10" db="EMBL/GenBank/DDBJ databases">
        <authorList>
            <person name="Han B."/>
            <person name="Lu T."/>
            <person name="Zhao Q."/>
            <person name="Huang X."/>
            <person name="Zhao Y."/>
        </authorList>
    </citation>
    <scope>NUCLEOTIDE SEQUENCE</scope>
</reference>
<keyword evidence="11" id="KW-0325">Glycoprotein</keyword>
<dbReference type="GO" id="GO:0016020">
    <property type="term" value="C:membrane"/>
    <property type="evidence" value="ECO:0007669"/>
    <property type="project" value="UniProtKB-SubCell"/>
</dbReference>
<feature type="chain" id="PRO_5032732104" description="Protein kinase domain-containing protein" evidence="12">
    <location>
        <begin position="27"/>
        <end position="547"/>
    </location>
</feature>
<dbReference type="InterPro" id="IPR000719">
    <property type="entry name" value="Prot_kinase_dom"/>
</dbReference>
<evidence type="ECO:0000256" key="10">
    <source>
        <dbReference type="ARBA" id="ARBA00023136"/>
    </source>
</evidence>
<evidence type="ECO:0000256" key="1">
    <source>
        <dbReference type="ARBA" id="ARBA00004479"/>
    </source>
</evidence>
<evidence type="ECO:0000256" key="2">
    <source>
        <dbReference type="ARBA" id="ARBA00022527"/>
    </source>
</evidence>
<evidence type="ECO:0000313" key="14">
    <source>
        <dbReference type="EMBL" id="CAD6239507.1"/>
    </source>
</evidence>
<dbReference type="FunFam" id="1.10.510.10:FF:000590">
    <property type="entry name" value="PR5-like receptor kinase"/>
    <property type="match status" value="1"/>
</dbReference>
<dbReference type="Pfam" id="PF00069">
    <property type="entry name" value="Pkinase"/>
    <property type="match status" value="1"/>
</dbReference>
<evidence type="ECO:0000256" key="9">
    <source>
        <dbReference type="ARBA" id="ARBA00022989"/>
    </source>
</evidence>
<keyword evidence="2" id="KW-0723">Serine/threonine-protein kinase</keyword>
<dbReference type="OrthoDB" id="635050at2759"/>
<evidence type="ECO:0000256" key="8">
    <source>
        <dbReference type="ARBA" id="ARBA00022840"/>
    </source>
</evidence>
<evidence type="ECO:0000256" key="4">
    <source>
        <dbReference type="ARBA" id="ARBA00022692"/>
    </source>
</evidence>
<dbReference type="SMART" id="SM00220">
    <property type="entry name" value="S_TKc"/>
    <property type="match status" value="1"/>
</dbReference>
<dbReference type="Pfam" id="PF14380">
    <property type="entry name" value="WAK_assoc"/>
    <property type="match status" value="1"/>
</dbReference>
<dbReference type="Proteomes" id="UP000604825">
    <property type="component" value="Unassembled WGS sequence"/>
</dbReference>
<evidence type="ECO:0000256" key="5">
    <source>
        <dbReference type="ARBA" id="ARBA00022729"/>
    </source>
</evidence>
<dbReference type="PROSITE" id="PS00108">
    <property type="entry name" value="PROTEIN_KINASE_ST"/>
    <property type="match status" value="1"/>
</dbReference>
<keyword evidence="10" id="KW-0472">Membrane</keyword>
<keyword evidence="7" id="KW-0418">Kinase</keyword>
<dbReference type="AlphaFoldDB" id="A0A811PC09"/>
<evidence type="ECO:0000313" key="15">
    <source>
        <dbReference type="Proteomes" id="UP000604825"/>
    </source>
</evidence>
<comment type="subcellular location">
    <subcellularLocation>
        <location evidence="1">Membrane</location>
        <topology evidence="1">Single-pass type I membrane protein</topology>
    </subcellularLocation>
</comment>
<keyword evidence="8" id="KW-0067">ATP-binding</keyword>
<keyword evidence="4" id="KW-0812">Transmembrane</keyword>
<dbReference type="PROSITE" id="PS50011">
    <property type="entry name" value="PROTEIN_KINASE_DOM"/>
    <property type="match status" value="1"/>
</dbReference>
<keyword evidence="5 12" id="KW-0732">Signal</keyword>
<dbReference type="InterPro" id="IPR008271">
    <property type="entry name" value="Ser/Thr_kinase_AS"/>
</dbReference>
<dbReference type="EMBL" id="CAJGYO010000006">
    <property type="protein sequence ID" value="CAD6239507.1"/>
    <property type="molecule type" value="Genomic_DNA"/>
</dbReference>
<evidence type="ECO:0000256" key="12">
    <source>
        <dbReference type="SAM" id="SignalP"/>
    </source>
</evidence>
<organism evidence="14 15">
    <name type="scientific">Miscanthus lutarioriparius</name>
    <dbReference type="NCBI Taxonomy" id="422564"/>
    <lineage>
        <taxon>Eukaryota</taxon>
        <taxon>Viridiplantae</taxon>
        <taxon>Streptophyta</taxon>
        <taxon>Embryophyta</taxon>
        <taxon>Tracheophyta</taxon>
        <taxon>Spermatophyta</taxon>
        <taxon>Magnoliopsida</taxon>
        <taxon>Liliopsida</taxon>
        <taxon>Poales</taxon>
        <taxon>Poaceae</taxon>
        <taxon>PACMAD clade</taxon>
        <taxon>Panicoideae</taxon>
        <taxon>Andropogonodae</taxon>
        <taxon>Andropogoneae</taxon>
        <taxon>Saccharinae</taxon>
        <taxon>Miscanthus</taxon>
    </lineage>
</organism>
<dbReference type="InterPro" id="IPR025287">
    <property type="entry name" value="WAK_GUB"/>
</dbReference>
<gene>
    <name evidence="14" type="ORF">NCGR_LOCUS26428</name>
</gene>
<dbReference type="Gene3D" id="1.10.510.10">
    <property type="entry name" value="Transferase(Phosphotransferase) domain 1"/>
    <property type="match status" value="1"/>
</dbReference>
<evidence type="ECO:0000256" key="11">
    <source>
        <dbReference type="ARBA" id="ARBA00023180"/>
    </source>
</evidence>
<protein>
    <recommendedName>
        <fullName evidence="13">Protein kinase domain-containing protein</fullName>
    </recommendedName>
</protein>
<dbReference type="InterPro" id="IPR011009">
    <property type="entry name" value="Kinase-like_dom_sf"/>
</dbReference>
<dbReference type="SUPFAM" id="SSF56112">
    <property type="entry name" value="Protein kinase-like (PK-like)"/>
    <property type="match status" value="1"/>
</dbReference>
<comment type="caution">
    <text evidence="14">The sequence shown here is derived from an EMBL/GenBank/DDBJ whole genome shotgun (WGS) entry which is preliminary data.</text>
</comment>
<dbReference type="InterPro" id="IPR032872">
    <property type="entry name" value="WAK_assoc_C"/>
</dbReference>
<sequence>MTAVLLPSLVLHTVAFLLQLPLPTLAASQTTEPPEQQGCSSPKACGSLNISYPFWLEEPGQPPCGSPSFQLKCNSSGAFLSRSMFQAYRVVNIFYQNSSLHVVDENLPLATGCPAPCFNLSLSMGSMPAFAISRANSELRFLSRRRFGRSYGGREHGATPPPGCLVAVVPTLPATDRDSRHNYVASLSSGFLLEWTVVSGDCSKCTASGGECMYPDNGLGFSCNCPDGIHYPVNCGSKRTGSRKIMLIAKGEEFVNEVMSIGRTSHVNIVSLYGFCLEGSKRALIYEYMANGSLDKYIYSENPKQILGWERLYAIAVGIARGLEYLHHSCNTRIVHFDIKPQNILLDHDFCPKIADFGLAKLCRSKESKFSVTGARGTIGFIAPEVHSQTFGVASTKSDVYSYGMLLLEMVGGRKNVKLMVEKSSQNYFPDWIYDHYAQNDGLLACEVAQEEEEIARKMILIGLWCIQILPMHRPTITKVLEMFESGSNELEMPSKQNLSQVQVCILKSIPAGGFASGEAISICCAASALYIRVASCQWHLPSILVG</sequence>
<keyword evidence="9" id="KW-1133">Transmembrane helix</keyword>
<keyword evidence="15" id="KW-1185">Reference proteome</keyword>
<accession>A0A811PC09</accession>
<dbReference type="GO" id="GO:0030247">
    <property type="term" value="F:polysaccharide binding"/>
    <property type="evidence" value="ECO:0007669"/>
    <property type="project" value="InterPro"/>
</dbReference>
<feature type="signal peptide" evidence="12">
    <location>
        <begin position="1"/>
        <end position="26"/>
    </location>
</feature>
<keyword evidence="6" id="KW-0547">Nucleotide-binding</keyword>
<dbReference type="Pfam" id="PF13947">
    <property type="entry name" value="GUB_WAK_bind"/>
    <property type="match status" value="1"/>
</dbReference>
<dbReference type="PANTHER" id="PTHR27009">
    <property type="entry name" value="RUST RESISTANCE KINASE LR10-RELATED"/>
    <property type="match status" value="1"/>
</dbReference>
<name>A0A811PC09_9POAL</name>
<proteinExistence type="predicted"/>
<keyword evidence="3" id="KW-0808">Transferase</keyword>
<dbReference type="InterPro" id="IPR045874">
    <property type="entry name" value="LRK10/LRL21-25-like"/>
</dbReference>
<dbReference type="Gene3D" id="3.30.200.20">
    <property type="entry name" value="Phosphorylase Kinase, domain 1"/>
    <property type="match status" value="1"/>
</dbReference>
<dbReference type="GO" id="GO:0004674">
    <property type="term" value="F:protein serine/threonine kinase activity"/>
    <property type="evidence" value="ECO:0007669"/>
    <property type="project" value="UniProtKB-KW"/>
</dbReference>
<evidence type="ECO:0000256" key="3">
    <source>
        <dbReference type="ARBA" id="ARBA00022679"/>
    </source>
</evidence>
<evidence type="ECO:0000256" key="7">
    <source>
        <dbReference type="ARBA" id="ARBA00022777"/>
    </source>
</evidence>
<dbReference type="GO" id="GO:0005524">
    <property type="term" value="F:ATP binding"/>
    <property type="evidence" value="ECO:0007669"/>
    <property type="project" value="UniProtKB-KW"/>
</dbReference>
<evidence type="ECO:0000259" key="13">
    <source>
        <dbReference type="PROSITE" id="PS50011"/>
    </source>
</evidence>
<feature type="domain" description="Protein kinase" evidence="13">
    <location>
        <begin position="136"/>
        <end position="491"/>
    </location>
</feature>
<evidence type="ECO:0000256" key="6">
    <source>
        <dbReference type="ARBA" id="ARBA00022741"/>
    </source>
</evidence>